<dbReference type="SMART" id="SM00388">
    <property type="entry name" value="HisKA"/>
    <property type="match status" value="1"/>
</dbReference>
<evidence type="ECO:0000256" key="8">
    <source>
        <dbReference type="ARBA" id="ARBA00022989"/>
    </source>
</evidence>
<evidence type="ECO:0000259" key="13">
    <source>
        <dbReference type="PROSITE" id="PS50885"/>
    </source>
</evidence>
<keyword evidence="10 11" id="KW-0472">Membrane</keyword>
<feature type="transmembrane region" description="Helical" evidence="11">
    <location>
        <begin position="20"/>
        <end position="40"/>
    </location>
</feature>
<dbReference type="RefSeq" id="WP_200790059.1">
    <property type="nucleotide sequence ID" value="NZ_JAEDAO010000001.1"/>
</dbReference>
<comment type="caution">
    <text evidence="14">The sequence shown here is derived from an EMBL/GenBank/DDBJ whole genome shotgun (WGS) entry which is preliminary data.</text>
</comment>
<dbReference type="PRINTS" id="PR00344">
    <property type="entry name" value="BCTRLSENSOR"/>
</dbReference>
<evidence type="ECO:0000256" key="1">
    <source>
        <dbReference type="ARBA" id="ARBA00000085"/>
    </source>
</evidence>
<dbReference type="InterPro" id="IPR003594">
    <property type="entry name" value="HATPase_dom"/>
</dbReference>
<dbReference type="InterPro" id="IPR036097">
    <property type="entry name" value="HisK_dim/P_sf"/>
</dbReference>
<dbReference type="GO" id="GO:0005886">
    <property type="term" value="C:plasma membrane"/>
    <property type="evidence" value="ECO:0007669"/>
    <property type="project" value="TreeGrafter"/>
</dbReference>
<dbReference type="InterPro" id="IPR013727">
    <property type="entry name" value="2CSK_N"/>
</dbReference>
<sequence length="466" mass="50276">MKLSPDPPRLASRLLRHVLVPLALTWVAGTAVSAGIAYWFTQRAFDRSLLDDAALLASNVQQHGDLLELGLTTREVNRVLFDQVETTYFSVRQKDGTHIAGVRELAMRPVEPPVTYRFADLELHGQQLRAVTLHRDEPVPFDVVVAETTLGRSVVLQRLAVFSLLPQLLLLGMLGWWLHRAIRSDLRPLAQLQEALGRRSANDLAAIHVEATTHDVATLAAALNALFARLERSVRAQREFAGNVAHELRTPLAGIRALADYGLQQTDPHSWREQLERIAASQARASRLVDQLLDLALALEAEAGLKLEAVQLDALVRDAVLRFLPRADASGVDLGAVGIDAPCTVQADATLVDGILTNLLDNALRYGSAGADDASAVTVAIEHRDGDVVLSVQDNGPGLPDDVQAQLVHRGRQGQLGQLLGQGAGLGLALVSQYATLMGAQMTLGSGPAGRGWLCEIRFRDPPAAA</sequence>
<evidence type="ECO:0000256" key="10">
    <source>
        <dbReference type="ARBA" id="ARBA00023136"/>
    </source>
</evidence>
<dbReference type="InterPro" id="IPR004358">
    <property type="entry name" value="Sig_transdc_His_kin-like_C"/>
</dbReference>
<evidence type="ECO:0000256" key="3">
    <source>
        <dbReference type="ARBA" id="ARBA00012438"/>
    </source>
</evidence>
<dbReference type="AlphaFoldDB" id="A0A934USK0"/>
<dbReference type="Gene3D" id="3.30.565.10">
    <property type="entry name" value="Histidine kinase-like ATPase, C-terminal domain"/>
    <property type="match status" value="1"/>
</dbReference>
<comment type="subcellular location">
    <subcellularLocation>
        <location evidence="2">Membrane</location>
        <topology evidence="2">Multi-pass membrane protein</topology>
    </subcellularLocation>
</comment>
<dbReference type="Gene3D" id="1.10.287.130">
    <property type="match status" value="1"/>
</dbReference>
<dbReference type="InterPro" id="IPR005467">
    <property type="entry name" value="His_kinase_dom"/>
</dbReference>
<dbReference type="Pfam" id="PF08521">
    <property type="entry name" value="2CSK_N"/>
    <property type="match status" value="1"/>
</dbReference>
<evidence type="ECO:0000256" key="6">
    <source>
        <dbReference type="ARBA" id="ARBA00022692"/>
    </source>
</evidence>
<dbReference type="SUPFAM" id="SSF55874">
    <property type="entry name" value="ATPase domain of HSP90 chaperone/DNA topoisomerase II/histidine kinase"/>
    <property type="match status" value="1"/>
</dbReference>
<evidence type="ECO:0000256" key="7">
    <source>
        <dbReference type="ARBA" id="ARBA00022777"/>
    </source>
</evidence>
<dbReference type="CDD" id="cd00082">
    <property type="entry name" value="HisKA"/>
    <property type="match status" value="1"/>
</dbReference>
<evidence type="ECO:0000256" key="9">
    <source>
        <dbReference type="ARBA" id="ARBA00023012"/>
    </source>
</evidence>
<keyword evidence="6 11" id="KW-0812">Transmembrane</keyword>
<dbReference type="Proteomes" id="UP000617041">
    <property type="component" value="Unassembled WGS sequence"/>
</dbReference>
<dbReference type="EMBL" id="JAEDAO010000001">
    <property type="protein sequence ID" value="MBK0394959.1"/>
    <property type="molecule type" value="Genomic_DNA"/>
</dbReference>
<keyword evidence="15" id="KW-1185">Reference proteome</keyword>
<evidence type="ECO:0000313" key="14">
    <source>
        <dbReference type="EMBL" id="MBK0394959.1"/>
    </source>
</evidence>
<name>A0A934USK0_9BURK</name>
<keyword evidence="5" id="KW-0808">Transferase</keyword>
<feature type="domain" description="HAMP" evidence="13">
    <location>
        <begin position="183"/>
        <end position="235"/>
    </location>
</feature>
<dbReference type="InterPro" id="IPR003660">
    <property type="entry name" value="HAMP_dom"/>
</dbReference>
<evidence type="ECO:0000256" key="2">
    <source>
        <dbReference type="ARBA" id="ARBA00004141"/>
    </source>
</evidence>
<dbReference type="InterPro" id="IPR050428">
    <property type="entry name" value="TCS_sensor_his_kinase"/>
</dbReference>
<dbReference type="PANTHER" id="PTHR45436">
    <property type="entry name" value="SENSOR HISTIDINE KINASE YKOH"/>
    <property type="match status" value="1"/>
</dbReference>
<protein>
    <recommendedName>
        <fullName evidence="3">histidine kinase</fullName>
        <ecNumber evidence="3">2.7.13.3</ecNumber>
    </recommendedName>
</protein>
<dbReference type="PROSITE" id="PS50109">
    <property type="entry name" value="HIS_KIN"/>
    <property type="match status" value="1"/>
</dbReference>
<accession>A0A934USK0</accession>
<dbReference type="GO" id="GO:0000155">
    <property type="term" value="F:phosphorelay sensor kinase activity"/>
    <property type="evidence" value="ECO:0007669"/>
    <property type="project" value="InterPro"/>
</dbReference>
<dbReference type="SMART" id="SM00387">
    <property type="entry name" value="HATPase_c"/>
    <property type="match status" value="1"/>
</dbReference>
<dbReference type="EC" id="2.7.13.3" evidence="3"/>
<evidence type="ECO:0000256" key="4">
    <source>
        <dbReference type="ARBA" id="ARBA00022553"/>
    </source>
</evidence>
<evidence type="ECO:0000259" key="12">
    <source>
        <dbReference type="PROSITE" id="PS50109"/>
    </source>
</evidence>
<gene>
    <name evidence="14" type="ORF">I8E28_20305</name>
</gene>
<comment type="catalytic activity">
    <reaction evidence="1">
        <text>ATP + protein L-histidine = ADP + protein N-phospho-L-histidine.</text>
        <dbReference type="EC" id="2.7.13.3"/>
    </reaction>
</comment>
<keyword evidence="7 14" id="KW-0418">Kinase</keyword>
<dbReference type="InterPro" id="IPR003661">
    <property type="entry name" value="HisK_dim/P_dom"/>
</dbReference>
<proteinExistence type="predicted"/>
<dbReference type="SUPFAM" id="SSF47384">
    <property type="entry name" value="Homodimeric domain of signal transducing histidine kinase"/>
    <property type="match status" value="1"/>
</dbReference>
<keyword evidence="8 11" id="KW-1133">Transmembrane helix</keyword>
<dbReference type="InterPro" id="IPR036890">
    <property type="entry name" value="HATPase_C_sf"/>
</dbReference>
<organism evidence="14 15">
    <name type="scientific">Ramlibacter algicola</name>
    <dbReference type="NCBI Taxonomy" id="2795217"/>
    <lineage>
        <taxon>Bacteria</taxon>
        <taxon>Pseudomonadati</taxon>
        <taxon>Pseudomonadota</taxon>
        <taxon>Betaproteobacteria</taxon>
        <taxon>Burkholderiales</taxon>
        <taxon>Comamonadaceae</taxon>
        <taxon>Ramlibacter</taxon>
    </lineage>
</organism>
<feature type="domain" description="Histidine kinase" evidence="12">
    <location>
        <begin position="243"/>
        <end position="463"/>
    </location>
</feature>
<evidence type="ECO:0000313" key="15">
    <source>
        <dbReference type="Proteomes" id="UP000617041"/>
    </source>
</evidence>
<reference evidence="14" key="1">
    <citation type="submission" date="2020-12" db="EMBL/GenBank/DDBJ databases">
        <title>Ramlibacter sp. nov., isolated from a freshwater alga, Cryptomonas.</title>
        <authorList>
            <person name="Kim H.M."/>
            <person name="Jeon C.O."/>
        </authorList>
    </citation>
    <scope>NUCLEOTIDE SEQUENCE</scope>
    <source>
        <strain evidence="14">CrO1</strain>
    </source>
</reference>
<evidence type="ECO:0000256" key="5">
    <source>
        <dbReference type="ARBA" id="ARBA00022679"/>
    </source>
</evidence>
<dbReference type="PROSITE" id="PS50885">
    <property type="entry name" value="HAMP"/>
    <property type="match status" value="1"/>
</dbReference>
<dbReference type="Pfam" id="PF02518">
    <property type="entry name" value="HATPase_c"/>
    <property type="match status" value="1"/>
</dbReference>
<keyword evidence="4" id="KW-0597">Phosphoprotein</keyword>
<keyword evidence="9" id="KW-0902">Two-component regulatory system</keyword>
<dbReference type="Pfam" id="PF00512">
    <property type="entry name" value="HisKA"/>
    <property type="match status" value="1"/>
</dbReference>
<feature type="transmembrane region" description="Helical" evidence="11">
    <location>
        <begin position="159"/>
        <end position="178"/>
    </location>
</feature>
<dbReference type="PANTHER" id="PTHR45436:SF15">
    <property type="entry name" value="SENSOR HISTIDINE KINASE CUSS"/>
    <property type="match status" value="1"/>
</dbReference>
<evidence type="ECO:0000256" key="11">
    <source>
        <dbReference type="SAM" id="Phobius"/>
    </source>
</evidence>